<proteinExistence type="predicted"/>
<organism evidence="3">
    <name type="scientific">Magallana gigas</name>
    <name type="common">Pacific oyster</name>
    <name type="synonym">Crassostrea gigas</name>
    <dbReference type="NCBI Taxonomy" id="29159"/>
    <lineage>
        <taxon>Eukaryota</taxon>
        <taxon>Metazoa</taxon>
        <taxon>Spiralia</taxon>
        <taxon>Lophotrochozoa</taxon>
        <taxon>Mollusca</taxon>
        <taxon>Bivalvia</taxon>
        <taxon>Autobranchia</taxon>
        <taxon>Pteriomorphia</taxon>
        <taxon>Ostreida</taxon>
        <taxon>Ostreoidea</taxon>
        <taxon>Ostreidae</taxon>
        <taxon>Magallana</taxon>
    </lineage>
</organism>
<feature type="compositionally biased region" description="Polar residues" evidence="2">
    <location>
        <begin position="1"/>
        <end position="14"/>
    </location>
</feature>
<evidence type="ECO:0000313" key="3">
    <source>
        <dbReference type="EMBL" id="EKC20739.1"/>
    </source>
</evidence>
<dbReference type="HOGENOM" id="CLU_714241_0_0_1"/>
<dbReference type="AlphaFoldDB" id="K1PPF0"/>
<feature type="compositionally biased region" description="Polar residues" evidence="2">
    <location>
        <begin position="22"/>
        <end position="40"/>
    </location>
</feature>
<feature type="coiled-coil region" evidence="1">
    <location>
        <begin position="119"/>
        <end position="153"/>
    </location>
</feature>
<evidence type="ECO:0000256" key="1">
    <source>
        <dbReference type="SAM" id="Coils"/>
    </source>
</evidence>
<accession>K1PPF0</accession>
<gene>
    <name evidence="3" type="ORF">CGI_10005461</name>
</gene>
<feature type="compositionally biased region" description="Basic and acidic residues" evidence="2">
    <location>
        <begin position="329"/>
        <end position="347"/>
    </location>
</feature>
<keyword evidence="1" id="KW-0175">Coiled coil</keyword>
<name>K1PPF0_MAGGI</name>
<protein>
    <submittedName>
        <fullName evidence="3">Uncharacterized protein</fullName>
    </submittedName>
</protein>
<sequence length="387" mass="45253">MVSGPSSHLYTESGDQYHEDNLSTSSTQLDTFSNYTANTDTPMSRLSRYGFKMRSSSSFPSILNLYSEPISEETPRKEKKKKKTKIRYSDSLRRTRSTQPDILSTESRKTTENRAIRIEAVAREQMERYEKYIQKLQAKVEKQREDRKISDEEFLRRIKAQEEERFKQSIRKRPKQGLVNDLPYVKKLPKSKMRKVVRLSDDLQRKGVLKTQEDVDKFWKDFGNSGTDQDSQDKTQEDWETLNRKTNFKIKSNRHLSSESPDKFSEASIPPRGHTKHLADEILSARENFGSSEEIHSEKRGKSRRHKKSLPPLDKKRDKSDKNRKKAKSWPDRDPGEERGADDKITDKWNKFRSFPDMFMECWISSVAFECGLFLQGNSADLGQQED</sequence>
<feature type="region of interest" description="Disordered" evidence="2">
    <location>
        <begin position="221"/>
        <end position="274"/>
    </location>
</feature>
<feature type="compositionally biased region" description="Basic residues" evidence="2">
    <location>
        <begin position="77"/>
        <end position="86"/>
    </location>
</feature>
<reference evidence="3" key="1">
    <citation type="journal article" date="2012" name="Nature">
        <title>The oyster genome reveals stress adaptation and complexity of shell formation.</title>
        <authorList>
            <person name="Zhang G."/>
            <person name="Fang X."/>
            <person name="Guo X."/>
            <person name="Li L."/>
            <person name="Luo R."/>
            <person name="Xu F."/>
            <person name="Yang P."/>
            <person name="Zhang L."/>
            <person name="Wang X."/>
            <person name="Qi H."/>
            <person name="Xiong Z."/>
            <person name="Que H."/>
            <person name="Xie Y."/>
            <person name="Holland P.W."/>
            <person name="Paps J."/>
            <person name="Zhu Y."/>
            <person name="Wu F."/>
            <person name="Chen Y."/>
            <person name="Wang J."/>
            <person name="Peng C."/>
            <person name="Meng J."/>
            <person name="Yang L."/>
            <person name="Liu J."/>
            <person name="Wen B."/>
            <person name="Zhang N."/>
            <person name="Huang Z."/>
            <person name="Zhu Q."/>
            <person name="Feng Y."/>
            <person name="Mount A."/>
            <person name="Hedgecock D."/>
            <person name="Xu Z."/>
            <person name="Liu Y."/>
            <person name="Domazet-Loso T."/>
            <person name="Du Y."/>
            <person name="Sun X."/>
            <person name="Zhang S."/>
            <person name="Liu B."/>
            <person name="Cheng P."/>
            <person name="Jiang X."/>
            <person name="Li J."/>
            <person name="Fan D."/>
            <person name="Wang W."/>
            <person name="Fu W."/>
            <person name="Wang T."/>
            <person name="Wang B."/>
            <person name="Zhang J."/>
            <person name="Peng Z."/>
            <person name="Li Y."/>
            <person name="Li N."/>
            <person name="Wang J."/>
            <person name="Chen M."/>
            <person name="He Y."/>
            <person name="Tan F."/>
            <person name="Song X."/>
            <person name="Zheng Q."/>
            <person name="Huang R."/>
            <person name="Yang H."/>
            <person name="Du X."/>
            <person name="Chen L."/>
            <person name="Yang M."/>
            <person name="Gaffney P.M."/>
            <person name="Wang S."/>
            <person name="Luo L."/>
            <person name="She Z."/>
            <person name="Ming Y."/>
            <person name="Huang W."/>
            <person name="Zhang S."/>
            <person name="Huang B."/>
            <person name="Zhang Y."/>
            <person name="Qu T."/>
            <person name="Ni P."/>
            <person name="Miao G."/>
            <person name="Wang J."/>
            <person name="Wang Q."/>
            <person name="Steinberg C.E."/>
            <person name="Wang H."/>
            <person name="Li N."/>
            <person name="Qian L."/>
            <person name="Zhang G."/>
            <person name="Li Y."/>
            <person name="Yang H."/>
            <person name="Liu X."/>
            <person name="Wang J."/>
            <person name="Yin Y."/>
            <person name="Wang J."/>
        </authorList>
    </citation>
    <scope>NUCLEOTIDE SEQUENCE [LARGE SCALE GENOMIC DNA]</scope>
    <source>
        <strain evidence="3">05x7-T-G4-1.051#20</strain>
    </source>
</reference>
<feature type="region of interest" description="Disordered" evidence="2">
    <location>
        <begin position="71"/>
        <end position="110"/>
    </location>
</feature>
<dbReference type="InParanoid" id="K1PPF0"/>
<evidence type="ECO:0000256" key="2">
    <source>
        <dbReference type="SAM" id="MobiDB-lite"/>
    </source>
</evidence>
<dbReference type="CDD" id="cd22249">
    <property type="entry name" value="UDM1_RNF168_RNF169-like"/>
    <property type="match status" value="1"/>
</dbReference>
<feature type="region of interest" description="Disordered" evidence="2">
    <location>
        <begin position="286"/>
        <end position="347"/>
    </location>
</feature>
<feature type="compositionally biased region" description="Basic and acidic residues" evidence="2">
    <location>
        <begin position="231"/>
        <end position="243"/>
    </location>
</feature>
<feature type="compositionally biased region" description="Basic and acidic residues" evidence="2">
    <location>
        <begin position="256"/>
        <end position="265"/>
    </location>
</feature>
<feature type="region of interest" description="Disordered" evidence="2">
    <location>
        <begin position="1"/>
        <end position="40"/>
    </location>
</feature>
<dbReference type="EMBL" id="JH818878">
    <property type="protein sequence ID" value="EKC20739.1"/>
    <property type="molecule type" value="Genomic_DNA"/>
</dbReference>